<evidence type="ECO:0000259" key="2">
    <source>
        <dbReference type="PROSITE" id="PS50830"/>
    </source>
</evidence>
<name>A0A481YVA2_9VIRU</name>
<dbReference type="Pfam" id="PF00565">
    <property type="entry name" value="SNase"/>
    <property type="match status" value="1"/>
</dbReference>
<organism evidence="3">
    <name type="scientific">Marseillevirus LCMAC103</name>
    <dbReference type="NCBI Taxonomy" id="2506604"/>
    <lineage>
        <taxon>Viruses</taxon>
        <taxon>Varidnaviria</taxon>
        <taxon>Bamfordvirae</taxon>
        <taxon>Nucleocytoviricota</taxon>
        <taxon>Megaviricetes</taxon>
        <taxon>Pimascovirales</taxon>
        <taxon>Pimascovirales incertae sedis</taxon>
        <taxon>Marseilleviridae</taxon>
    </lineage>
</organism>
<protein>
    <submittedName>
        <fullName evidence="3">Thermonuclease/nuclease</fullName>
    </submittedName>
</protein>
<dbReference type="EMBL" id="MK500340">
    <property type="protein sequence ID" value="QBK87029.1"/>
    <property type="molecule type" value="Genomic_DNA"/>
</dbReference>
<proteinExistence type="predicted"/>
<feature type="region of interest" description="Disordered" evidence="1">
    <location>
        <begin position="194"/>
        <end position="214"/>
    </location>
</feature>
<sequence>MVNSCAIFWQCAVEAQVENFIFPACVKSANGLTHMGALLCGVTCARKLRLSTVDPANIPPFKFNGQTFPCLVSRDDVYDGDTLKVVIVRNNVAEKHTVRMAGIDAPEMKPLLAQANRAAEMAAAVQARDALRDFIDGQTLEVAFHKHDKYGGRHVGTVYVVRQSLWKASTKIDTSEWMLQHNLARPYDGGKKVPFGAPAGEKAPPGVYPSLAPP</sequence>
<accession>A0A481YVA2</accession>
<dbReference type="PROSITE" id="PS50830">
    <property type="entry name" value="TNASE_3"/>
    <property type="match status" value="1"/>
</dbReference>
<feature type="domain" description="TNase-like" evidence="2">
    <location>
        <begin position="77"/>
        <end position="187"/>
    </location>
</feature>
<dbReference type="Gene3D" id="2.40.50.90">
    <property type="match status" value="1"/>
</dbReference>
<dbReference type="SUPFAM" id="SSF50199">
    <property type="entry name" value="Staphylococcal nuclease"/>
    <property type="match status" value="1"/>
</dbReference>
<dbReference type="SMART" id="SM00318">
    <property type="entry name" value="SNc"/>
    <property type="match status" value="1"/>
</dbReference>
<dbReference type="InterPro" id="IPR035437">
    <property type="entry name" value="SNase_OB-fold_sf"/>
</dbReference>
<gene>
    <name evidence="3" type="ORF">LCMAC103_03730</name>
</gene>
<evidence type="ECO:0000256" key="1">
    <source>
        <dbReference type="SAM" id="MobiDB-lite"/>
    </source>
</evidence>
<evidence type="ECO:0000313" key="3">
    <source>
        <dbReference type="EMBL" id="QBK87029.1"/>
    </source>
</evidence>
<dbReference type="InterPro" id="IPR016071">
    <property type="entry name" value="Staphylococal_nuclease_OB-fold"/>
</dbReference>
<reference evidence="3" key="1">
    <citation type="journal article" date="2019" name="MBio">
        <title>Virus Genomes from Deep Sea Sediments Expand the Ocean Megavirome and Support Independent Origins of Viral Gigantism.</title>
        <authorList>
            <person name="Backstrom D."/>
            <person name="Yutin N."/>
            <person name="Jorgensen S.L."/>
            <person name="Dharamshi J."/>
            <person name="Homa F."/>
            <person name="Zaremba-Niedwiedzka K."/>
            <person name="Spang A."/>
            <person name="Wolf Y.I."/>
            <person name="Koonin E.V."/>
            <person name="Ettema T.J."/>
        </authorList>
    </citation>
    <scope>NUCLEOTIDE SEQUENCE</scope>
</reference>